<feature type="transmembrane region" description="Helical" evidence="6">
    <location>
        <begin position="327"/>
        <end position="351"/>
    </location>
</feature>
<keyword evidence="2" id="KW-1003">Cell membrane</keyword>
<dbReference type="NCBIfam" id="TIGR00360">
    <property type="entry name" value="ComEC_N-term"/>
    <property type="match status" value="1"/>
</dbReference>
<comment type="subcellular location">
    <subcellularLocation>
        <location evidence="1">Cell membrane</location>
        <topology evidence="1">Multi-pass membrane protein</topology>
    </subcellularLocation>
</comment>
<dbReference type="Pfam" id="PF03772">
    <property type="entry name" value="Competence"/>
    <property type="match status" value="1"/>
</dbReference>
<evidence type="ECO:0000313" key="9">
    <source>
        <dbReference type="Proteomes" id="UP000031671"/>
    </source>
</evidence>
<dbReference type="GO" id="GO:0005886">
    <property type="term" value="C:plasma membrane"/>
    <property type="evidence" value="ECO:0007669"/>
    <property type="project" value="UniProtKB-SubCell"/>
</dbReference>
<accession>A0A0B8NQE7</accession>
<dbReference type="InterPro" id="IPR004797">
    <property type="entry name" value="Competence_ComEC/Rec2"/>
</dbReference>
<feature type="transmembrane region" description="Helical" evidence="6">
    <location>
        <begin position="296"/>
        <end position="315"/>
    </location>
</feature>
<dbReference type="SMART" id="SM00849">
    <property type="entry name" value="Lactamase_B"/>
    <property type="match status" value="1"/>
</dbReference>
<feature type="domain" description="Metallo-beta-lactamase" evidence="7">
    <location>
        <begin position="438"/>
        <end position="614"/>
    </location>
</feature>
<evidence type="ECO:0000313" key="8">
    <source>
        <dbReference type="EMBL" id="GAM56186.1"/>
    </source>
</evidence>
<dbReference type="InterPro" id="IPR001279">
    <property type="entry name" value="Metallo-B-lactamas"/>
</dbReference>
<dbReference type="NCBIfam" id="TIGR00361">
    <property type="entry name" value="ComEC_Rec2"/>
    <property type="match status" value="1"/>
</dbReference>
<dbReference type="EMBL" id="BBRZ01000025">
    <property type="protein sequence ID" value="GAM56186.1"/>
    <property type="molecule type" value="Genomic_DNA"/>
</dbReference>
<dbReference type="PANTHER" id="PTHR30619:SF1">
    <property type="entry name" value="RECOMBINATION PROTEIN 2"/>
    <property type="match status" value="1"/>
</dbReference>
<dbReference type="SUPFAM" id="SSF56281">
    <property type="entry name" value="Metallo-hydrolase/oxidoreductase"/>
    <property type="match status" value="1"/>
</dbReference>
<dbReference type="PANTHER" id="PTHR30619">
    <property type="entry name" value="DNA INTERNALIZATION/COMPETENCE PROTEIN COMEC/REC2"/>
    <property type="match status" value="1"/>
</dbReference>
<evidence type="ECO:0000256" key="1">
    <source>
        <dbReference type="ARBA" id="ARBA00004651"/>
    </source>
</evidence>
<keyword evidence="3 6" id="KW-0812">Transmembrane</keyword>
<dbReference type="Gene3D" id="3.60.15.10">
    <property type="entry name" value="Ribonuclease Z/Hydroxyacylglutathione hydrolase-like"/>
    <property type="match status" value="1"/>
</dbReference>
<evidence type="ECO:0000259" key="7">
    <source>
        <dbReference type="SMART" id="SM00849"/>
    </source>
</evidence>
<evidence type="ECO:0000256" key="4">
    <source>
        <dbReference type="ARBA" id="ARBA00022989"/>
    </source>
</evidence>
<dbReference type="InterPro" id="IPR036866">
    <property type="entry name" value="RibonucZ/Hydroxyglut_hydro"/>
</dbReference>
<feature type="transmembrane region" description="Helical" evidence="6">
    <location>
        <begin position="383"/>
        <end position="405"/>
    </location>
</feature>
<organism evidence="8 9">
    <name type="scientific">Vibrio ishigakensis</name>
    <dbReference type="NCBI Taxonomy" id="1481914"/>
    <lineage>
        <taxon>Bacteria</taxon>
        <taxon>Pseudomonadati</taxon>
        <taxon>Pseudomonadota</taxon>
        <taxon>Gammaproteobacteria</taxon>
        <taxon>Vibrionales</taxon>
        <taxon>Vibrionaceae</taxon>
        <taxon>Vibrio</taxon>
    </lineage>
</organism>
<evidence type="ECO:0000256" key="6">
    <source>
        <dbReference type="SAM" id="Phobius"/>
    </source>
</evidence>
<name>A0A0B8NQE7_9VIBR</name>
<evidence type="ECO:0000256" key="2">
    <source>
        <dbReference type="ARBA" id="ARBA00022475"/>
    </source>
</evidence>
<evidence type="ECO:0000256" key="5">
    <source>
        <dbReference type="ARBA" id="ARBA00023136"/>
    </source>
</evidence>
<comment type="caution">
    <text evidence="8">The sequence shown here is derived from an EMBL/GenBank/DDBJ whole genome shotgun (WGS) entry which is preliminary data.</text>
</comment>
<keyword evidence="5 6" id="KW-0472">Membrane</keyword>
<feature type="transmembrane region" description="Helical" evidence="6">
    <location>
        <begin position="170"/>
        <end position="191"/>
    </location>
</feature>
<evidence type="ECO:0000256" key="3">
    <source>
        <dbReference type="ARBA" id="ARBA00022692"/>
    </source>
</evidence>
<dbReference type="Pfam" id="PF00753">
    <property type="entry name" value="Lactamase_B"/>
    <property type="match status" value="1"/>
</dbReference>
<reference evidence="8 9" key="2">
    <citation type="submission" date="2015-01" db="EMBL/GenBank/DDBJ databases">
        <authorList>
            <consortium name="NBRP consortium"/>
            <person name="Sawabe T."/>
            <person name="Meirelles P."/>
            <person name="Feng G."/>
            <person name="Sayaka M."/>
            <person name="Hattori M."/>
            <person name="Ohkuma M."/>
        </authorList>
    </citation>
    <scope>NUCLEOTIDE SEQUENCE [LARGE SCALE GENOMIC DNA]</scope>
    <source>
        <strain evidence="9">JCM 19231</strain>
    </source>
</reference>
<keyword evidence="9" id="KW-1185">Reference proteome</keyword>
<dbReference type="Pfam" id="PF13567">
    <property type="entry name" value="DUF4131"/>
    <property type="match status" value="1"/>
</dbReference>
<protein>
    <submittedName>
        <fullName evidence="8">DNA internalization-related competence protein comEC</fullName>
    </submittedName>
</protein>
<dbReference type="GO" id="GO:0030420">
    <property type="term" value="P:establishment of competence for transformation"/>
    <property type="evidence" value="ECO:0007669"/>
    <property type="project" value="InterPro"/>
</dbReference>
<feature type="transmembrane region" description="Helical" evidence="6">
    <location>
        <begin position="203"/>
        <end position="226"/>
    </location>
</feature>
<reference evidence="8 9" key="1">
    <citation type="submission" date="2015-01" db="EMBL/GenBank/DDBJ databases">
        <title>Vibrio sp. C1 JCM 19231 whole genome shotgun sequence.</title>
        <authorList>
            <person name="Sawabe T."/>
            <person name="Meirelles P."/>
            <person name="Feng G."/>
            <person name="Sayaka M."/>
            <person name="Hattori M."/>
            <person name="Ohkuma M."/>
        </authorList>
    </citation>
    <scope>NUCLEOTIDE SEQUENCE [LARGE SCALE GENOMIC DNA]</scope>
    <source>
        <strain evidence="9">JCM 19231</strain>
    </source>
</reference>
<feature type="transmembrane region" description="Helical" evidence="6">
    <location>
        <begin position="247"/>
        <end position="266"/>
    </location>
</feature>
<dbReference type="InterPro" id="IPR004477">
    <property type="entry name" value="ComEC_N"/>
</dbReference>
<dbReference type="InterPro" id="IPR052159">
    <property type="entry name" value="Competence_DNA_uptake"/>
</dbReference>
<gene>
    <name evidence="8" type="ORF">JCM19231_815</name>
</gene>
<keyword evidence="4 6" id="KW-1133">Transmembrane helix</keyword>
<dbReference type="CDD" id="cd07731">
    <property type="entry name" value="ComA-like_MBL-fold"/>
    <property type="match status" value="1"/>
</dbReference>
<proteinExistence type="predicted"/>
<dbReference type="InterPro" id="IPR035681">
    <property type="entry name" value="ComA-like_MBL"/>
</dbReference>
<dbReference type="AlphaFoldDB" id="A0A0B8NQE7"/>
<sequence length="638" mass="70918">MVSLVHAHQFVRQTNTLFNCAEDITINVRIESSFKSNLYFSSSSVAFNGKNTCGEPLSGRLLLRVKALPVPFAVGEIWQVRVKPIPIRGQRNGVGFDAESYYFSRSILAKVDLIEVIRRVEPPSLRGQLFQTFSILTDNLENQPLLLALMFGDRAEIDSDTWQGLRQSGLAHLIAISGLHIGMAFGIGWWLGFALRLAVKEFFYAPFVLAMGVAVFYAWLAGFSLPTQRALIMCLLWSGLRMLDIKLDNWHLLSLVLAIILLLSPFSALDPSLWLSLGAVSVVFISAHCARRLGNFWLRAVCVQIGLFVGLIPVSQVILGGFSAVAIFYNLVFIPLVSVLIVPLLFLGFVFMLIADSFSVLLFQVCDGLVGLMMRTIELTSSWHWIEAPILGLTILLLGFAVLVVRQKAAIAGIGLAVSSSSYLAPPNWSLDVLDVGHGLAVVISKERRAILYDTGAGWEQGSFAQQLILPVIRAERLSLDKLFVSHWDNDHSGGVKDIFRFAPMTQGFSSQFQLGFLPCVQGMHLWWQGLRLKVLWPTSQVYRAYNPHSCVVEVSDKKHRVLLTGDIDLLAEYQLQRHLRKVDLLIVPHHGSNTSSSLRFVEHTSPKVAIASVSSSGKWTFRHKMFALDMSKMEPVG</sequence>
<dbReference type="Proteomes" id="UP000031671">
    <property type="component" value="Unassembled WGS sequence"/>
</dbReference>
<dbReference type="InterPro" id="IPR025405">
    <property type="entry name" value="DUF4131"/>
</dbReference>